<dbReference type="Gene3D" id="1.10.230.10">
    <property type="entry name" value="Cytochrome P450-Terp, domain 2"/>
    <property type="match status" value="1"/>
</dbReference>
<dbReference type="SUPFAM" id="SSF48256">
    <property type="entry name" value="Citrate synthase"/>
    <property type="match status" value="1"/>
</dbReference>
<evidence type="ECO:0000256" key="2">
    <source>
        <dbReference type="ARBA" id="ARBA00022679"/>
    </source>
</evidence>
<dbReference type="InterPro" id="IPR016143">
    <property type="entry name" value="Citrate_synth-like_sm_a-sub"/>
</dbReference>
<dbReference type="GO" id="GO:0005759">
    <property type="term" value="C:mitochondrial matrix"/>
    <property type="evidence" value="ECO:0007669"/>
    <property type="project" value="TreeGrafter"/>
</dbReference>
<evidence type="ECO:0000313" key="5">
    <source>
        <dbReference type="EMBL" id="ETO30842.1"/>
    </source>
</evidence>
<dbReference type="InterPro" id="IPR036969">
    <property type="entry name" value="Citrate_synthase_sf"/>
</dbReference>
<feature type="transmembrane region" description="Helical" evidence="4">
    <location>
        <begin position="189"/>
        <end position="211"/>
    </location>
</feature>
<evidence type="ECO:0000256" key="4">
    <source>
        <dbReference type="SAM" id="Phobius"/>
    </source>
</evidence>
<evidence type="ECO:0000313" key="6">
    <source>
        <dbReference type="Proteomes" id="UP000023152"/>
    </source>
</evidence>
<evidence type="ECO:0000256" key="3">
    <source>
        <dbReference type="RuleBase" id="RU000441"/>
    </source>
</evidence>
<dbReference type="GO" id="GO:0006099">
    <property type="term" value="P:tricarboxylic acid cycle"/>
    <property type="evidence" value="ECO:0007669"/>
    <property type="project" value="TreeGrafter"/>
</dbReference>
<dbReference type="GO" id="GO:0019679">
    <property type="term" value="P:propionate metabolic process, methylcitrate cycle"/>
    <property type="evidence" value="ECO:0007669"/>
    <property type="project" value="TreeGrafter"/>
</dbReference>
<dbReference type="GO" id="GO:0005975">
    <property type="term" value="P:carbohydrate metabolic process"/>
    <property type="evidence" value="ECO:0007669"/>
    <property type="project" value="TreeGrafter"/>
</dbReference>
<accession>X6NZW8</accession>
<sequence length="273" mass="31543">MVKCLDVSFICYAEHGFAASTFACRVTTSTLSDLYSAICSAIGTLRGPLHGGANEQAFYLIQSINDPKTAQAQILKMLQKKEKIMGFGHRVYKTIDPRAPIMKAWAQKLTQGPYGKPSYMKISDIIEEVLFVLFFVFLLFYPVHFEKQTMQSQKKLFPNVDFPVAMAYNQCGIPTELFTPFFHPCKIKIIIICFPTCFALFCFFVSAFSYINSNTEIFFSFKNVFSSIHHFFFKQERTSQVLCYLYYVTAFLSYKKKPYIVMIVLNRCYEKRL</sequence>
<proteinExistence type="inferred from homology"/>
<dbReference type="EMBL" id="ASPP01005285">
    <property type="protein sequence ID" value="ETO30842.1"/>
    <property type="molecule type" value="Genomic_DNA"/>
</dbReference>
<keyword evidence="4" id="KW-0472">Membrane</keyword>
<keyword evidence="2 3" id="KW-0808">Transferase</keyword>
<reference evidence="5 6" key="1">
    <citation type="journal article" date="2013" name="Curr. Biol.">
        <title>The Genome of the Foraminiferan Reticulomyxa filosa.</title>
        <authorList>
            <person name="Glockner G."/>
            <person name="Hulsmann N."/>
            <person name="Schleicher M."/>
            <person name="Noegel A.A."/>
            <person name="Eichinger L."/>
            <person name="Gallinger C."/>
            <person name="Pawlowski J."/>
            <person name="Sierra R."/>
            <person name="Euteneuer U."/>
            <person name="Pillet L."/>
            <person name="Moustafa A."/>
            <person name="Platzer M."/>
            <person name="Groth M."/>
            <person name="Szafranski K."/>
            <person name="Schliwa M."/>
        </authorList>
    </citation>
    <scope>NUCLEOTIDE SEQUENCE [LARGE SCALE GENOMIC DNA]</scope>
</reference>
<keyword evidence="6" id="KW-1185">Reference proteome</keyword>
<evidence type="ECO:0000256" key="1">
    <source>
        <dbReference type="ARBA" id="ARBA00010566"/>
    </source>
</evidence>
<comment type="caution">
    <text evidence="5">The sequence shown here is derived from an EMBL/GenBank/DDBJ whole genome shotgun (WGS) entry which is preliminary data.</text>
</comment>
<protein>
    <recommendedName>
        <fullName evidence="3">Citrate synthase</fullName>
    </recommendedName>
</protein>
<dbReference type="Proteomes" id="UP000023152">
    <property type="component" value="Unassembled WGS sequence"/>
</dbReference>
<feature type="transmembrane region" description="Helical" evidence="4">
    <location>
        <begin position="125"/>
        <end position="143"/>
    </location>
</feature>
<keyword evidence="4" id="KW-1133">Transmembrane helix</keyword>
<dbReference type="InterPro" id="IPR019810">
    <property type="entry name" value="Citrate_synthase_AS"/>
</dbReference>
<dbReference type="AlphaFoldDB" id="X6NZW8"/>
<dbReference type="OrthoDB" id="14230at2759"/>
<dbReference type="PROSITE" id="PS00480">
    <property type="entry name" value="CITRATE_SYNTHASE"/>
    <property type="match status" value="1"/>
</dbReference>
<dbReference type="PRINTS" id="PR00143">
    <property type="entry name" value="CITRTSNTHASE"/>
</dbReference>
<dbReference type="Pfam" id="PF00285">
    <property type="entry name" value="Citrate_synt"/>
    <property type="match status" value="1"/>
</dbReference>
<dbReference type="GO" id="GO:0050440">
    <property type="term" value="F:2-methylcitrate synthase activity"/>
    <property type="evidence" value="ECO:0007669"/>
    <property type="project" value="TreeGrafter"/>
</dbReference>
<dbReference type="OMA" id="DPRAPIM"/>
<comment type="similarity">
    <text evidence="1 3">Belongs to the citrate synthase family.</text>
</comment>
<name>X6NZW8_RETFI</name>
<dbReference type="PANTHER" id="PTHR11739">
    <property type="entry name" value="CITRATE SYNTHASE"/>
    <property type="match status" value="1"/>
</dbReference>
<keyword evidence="4" id="KW-0812">Transmembrane</keyword>
<dbReference type="PANTHER" id="PTHR11739:SF25">
    <property type="entry name" value="CITRATE SYNTHASE-RELATED PROTEIN DDB_G0287281"/>
    <property type="match status" value="1"/>
</dbReference>
<gene>
    <name evidence="5" type="ORF">RFI_06278</name>
</gene>
<dbReference type="InterPro" id="IPR002020">
    <property type="entry name" value="Citrate_synthase"/>
</dbReference>
<organism evidence="5 6">
    <name type="scientific">Reticulomyxa filosa</name>
    <dbReference type="NCBI Taxonomy" id="46433"/>
    <lineage>
        <taxon>Eukaryota</taxon>
        <taxon>Sar</taxon>
        <taxon>Rhizaria</taxon>
        <taxon>Retaria</taxon>
        <taxon>Foraminifera</taxon>
        <taxon>Monothalamids</taxon>
        <taxon>Reticulomyxidae</taxon>
        <taxon>Reticulomyxa</taxon>
    </lineage>
</organism>